<protein>
    <submittedName>
        <fullName evidence="5">Helix-turn-helix transcriptional regulator, MerR family</fullName>
    </submittedName>
</protein>
<feature type="domain" description="HTH merR-type" evidence="4">
    <location>
        <begin position="2"/>
        <end position="71"/>
    </location>
</feature>
<evidence type="ECO:0000313" key="5">
    <source>
        <dbReference type="EMBL" id="ABA89421.1"/>
    </source>
</evidence>
<name>Q3A2I6_SYNC1</name>
<proteinExistence type="predicted"/>
<dbReference type="CDD" id="cd00592">
    <property type="entry name" value="HTH_MerR-like"/>
    <property type="match status" value="1"/>
</dbReference>
<dbReference type="eggNOG" id="COG0789">
    <property type="taxonomic scope" value="Bacteria"/>
</dbReference>
<dbReference type="PROSITE" id="PS50937">
    <property type="entry name" value="HTH_MERR_2"/>
    <property type="match status" value="1"/>
</dbReference>
<dbReference type="Gene3D" id="1.10.1660.10">
    <property type="match status" value="1"/>
</dbReference>
<dbReference type="RefSeq" id="WP_011341935.1">
    <property type="nucleotide sequence ID" value="NC_007498.2"/>
</dbReference>
<dbReference type="EMBL" id="CP000142">
    <property type="protein sequence ID" value="ABA89421.1"/>
    <property type="molecule type" value="Genomic_DNA"/>
</dbReference>
<evidence type="ECO:0000256" key="2">
    <source>
        <dbReference type="ARBA" id="ARBA00023125"/>
    </source>
</evidence>
<accession>Q3A2I6</accession>
<dbReference type="SUPFAM" id="SSF46955">
    <property type="entry name" value="Putative DNA-binding domain"/>
    <property type="match status" value="1"/>
</dbReference>
<keyword evidence="6" id="KW-1185">Reference proteome</keyword>
<gene>
    <name evidence="5" type="ordered locus">Pcar_2182</name>
</gene>
<keyword evidence="1" id="KW-0805">Transcription regulation</keyword>
<evidence type="ECO:0000259" key="4">
    <source>
        <dbReference type="PROSITE" id="PS50937"/>
    </source>
</evidence>
<dbReference type="HOGENOM" id="CLU_065103_3_0_7"/>
<dbReference type="GO" id="GO:0003677">
    <property type="term" value="F:DNA binding"/>
    <property type="evidence" value="ECO:0007669"/>
    <property type="project" value="UniProtKB-KW"/>
</dbReference>
<dbReference type="PANTHER" id="PTHR30204:SF94">
    <property type="entry name" value="HEAVY METAL-DEPENDENT TRANSCRIPTIONAL REGULATOR HI_0293-RELATED"/>
    <property type="match status" value="1"/>
</dbReference>
<dbReference type="InterPro" id="IPR009061">
    <property type="entry name" value="DNA-bd_dom_put_sf"/>
</dbReference>
<evidence type="ECO:0000256" key="3">
    <source>
        <dbReference type="ARBA" id="ARBA00023163"/>
    </source>
</evidence>
<dbReference type="STRING" id="338963.Pcar_2182"/>
<organism evidence="5 6">
    <name type="scientific">Syntrophotalea carbinolica (strain DSM 2380 / NBRC 103641 / GraBd1)</name>
    <name type="common">Pelobacter carbinolicus</name>
    <dbReference type="NCBI Taxonomy" id="338963"/>
    <lineage>
        <taxon>Bacteria</taxon>
        <taxon>Pseudomonadati</taxon>
        <taxon>Thermodesulfobacteriota</taxon>
        <taxon>Desulfuromonadia</taxon>
        <taxon>Desulfuromonadales</taxon>
        <taxon>Syntrophotaleaceae</taxon>
        <taxon>Syntrophotalea</taxon>
    </lineage>
</organism>
<dbReference type="Pfam" id="PF13411">
    <property type="entry name" value="MerR_1"/>
    <property type="match status" value="1"/>
</dbReference>
<evidence type="ECO:0000256" key="1">
    <source>
        <dbReference type="ARBA" id="ARBA00023015"/>
    </source>
</evidence>
<dbReference type="SMART" id="SM00422">
    <property type="entry name" value="HTH_MERR"/>
    <property type="match status" value="1"/>
</dbReference>
<dbReference type="InterPro" id="IPR000551">
    <property type="entry name" value="MerR-type_HTH_dom"/>
</dbReference>
<dbReference type="KEGG" id="pca:Pcar_2182"/>
<reference evidence="5 6" key="2">
    <citation type="journal article" date="2012" name="BMC Genomics">
        <title>The genome of Pelobacter carbinolicus reveals surprising metabolic capabilities and physiological features.</title>
        <authorList>
            <person name="Aklujkar M."/>
            <person name="Haveman S.A."/>
            <person name="Didonato R.Jr."/>
            <person name="Chertkov O."/>
            <person name="Han C.S."/>
            <person name="Land M.L."/>
            <person name="Brown P."/>
            <person name="Lovley D.R."/>
        </authorList>
    </citation>
    <scope>NUCLEOTIDE SEQUENCE [LARGE SCALE GENOMIC DNA]</scope>
    <source>
        <strain evidence="6">DSM 2380 / NBRC 103641 / GraBd1</strain>
    </source>
</reference>
<dbReference type="PANTHER" id="PTHR30204">
    <property type="entry name" value="REDOX-CYCLING DRUG-SENSING TRANSCRIPTIONAL ACTIVATOR SOXR"/>
    <property type="match status" value="1"/>
</dbReference>
<dbReference type="GO" id="GO:0003700">
    <property type="term" value="F:DNA-binding transcription factor activity"/>
    <property type="evidence" value="ECO:0007669"/>
    <property type="project" value="InterPro"/>
</dbReference>
<sequence>MKYKISEVSKMFGITSEAIRYYEEQHIIKPSKSDSSGYRNYNVWDIHALLQARAYRRYGYSLSETADLINNSEIGDIVDSLEEKTAQIEKEMIFYQHLLSSIKQMKQINADADASLDKFRIEQRPAMYRLENEGQYVLNADPQIKKVTRKWIEHVPFVFTSARWTREECEQKGSSHYFGLCIEEQYADFLPEEKPAYISYIPSQPCVYTVIQSRPSIALTPQRLSPAIEYMHSQGMQLTGDVISRVVNYRKGAKEYVNYHQIWLPFE</sequence>
<reference evidence="6" key="1">
    <citation type="submission" date="2005-10" db="EMBL/GenBank/DDBJ databases">
        <title>Complete sequence of Pelobacter carbinolicus DSM 2380.</title>
        <authorList>
            <person name="Copeland A."/>
            <person name="Lucas S."/>
            <person name="Lapidus A."/>
            <person name="Barry K."/>
            <person name="Detter J.C."/>
            <person name="Glavina T."/>
            <person name="Hammon N."/>
            <person name="Israni S."/>
            <person name="Pitluck S."/>
            <person name="Chertkov O."/>
            <person name="Schmutz J."/>
            <person name="Larimer F."/>
            <person name="Land M."/>
            <person name="Kyrpides N."/>
            <person name="Ivanova N."/>
            <person name="Richardson P."/>
        </authorList>
    </citation>
    <scope>NUCLEOTIDE SEQUENCE [LARGE SCALE GENOMIC DNA]</scope>
    <source>
        <strain evidence="6">DSM 2380 / NBRC 103641 / GraBd1</strain>
    </source>
</reference>
<dbReference type="OrthoDB" id="9792348at2"/>
<dbReference type="AlphaFoldDB" id="Q3A2I6"/>
<keyword evidence="2" id="KW-0238">DNA-binding</keyword>
<dbReference type="InterPro" id="IPR047057">
    <property type="entry name" value="MerR_fam"/>
</dbReference>
<dbReference type="Proteomes" id="UP000002534">
    <property type="component" value="Chromosome"/>
</dbReference>
<evidence type="ECO:0000313" key="6">
    <source>
        <dbReference type="Proteomes" id="UP000002534"/>
    </source>
</evidence>
<keyword evidence="3" id="KW-0804">Transcription</keyword>